<dbReference type="EMBL" id="LSYV01000136">
    <property type="protein sequence ID" value="KXZ42548.1"/>
    <property type="molecule type" value="Genomic_DNA"/>
</dbReference>
<evidence type="ECO:0000256" key="6">
    <source>
        <dbReference type="ARBA" id="ARBA00022840"/>
    </source>
</evidence>
<evidence type="ECO:0000256" key="1">
    <source>
        <dbReference type="ARBA" id="ARBA00007238"/>
    </source>
</evidence>
<dbReference type="InterPro" id="IPR001106">
    <property type="entry name" value="Aromatic_Lyase"/>
</dbReference>
<dbReference type="Proteomes" id="UP000075714">
    <property type="component" value="Unassembled WGS sequence"/>
</dbReference>
<dbReference type="InterPro" id="IPR041715">
    <property type="entry name" value="HisRS-like_core"/>
</dbReference>
<dbReference type="SUPFAM" id="SSF48557">
    <property type="entry name" value="L-aspartase-like"/>
    <property type="match status" value="1"/>
</dbReference>
<dbReference type="PROSITE" id="PS50862">
    <property type="entry name" value="AA_TRNA_LIGASE_II"/>
    <property type="match status" value="1"/>
</dbReference>
<proteinExistence type="inferred from homology"/>
<dbReference type="PANTHER" id="PTHR11476">
    <property type="entry name" value="HISTIDYL-TRNA SYNTHETASE"/>
    <property type="match status" value="1"/>
</dbReference>
<dbReference type="FunFam" id="3.30.930.10:FF:000061">
    <property type="entry name" value="Histidine--tRNA ligase, cytoplasmic"/>
    <property type="match status" value="1"/>
</dbReference>
<evidence type="ECO:0000256" key="7">
    <source>
        <dbReference type="ARBA" id="ARBA00022917"/>
    </source>
</evidence>
<dbReference type="Pfam" id="PF03129">
    <property type="entry name" value="HGTP_anticodon"/>
    <property type="match status" value="1"/>
</dbReference>
<dbReference type="AlphaFoldDB" id="A0A150FY79"/>
<organism evidence="11 12">
    <name type="scientific">Gonium pectorale</name>
    <name type="common">Green alga</name>
    <dbReference type="NCBI Taxonomy" id="33097"/>
    <lineage>
        <taxon>Eukaryota</taxon>
        <taxon>Viridiplantae</taxon>
        <taxon>Chlorophyta</taxon>
        <taxon>core chlorophytes</taxon>
        <taxon>Chlorophyceae</taxon>
        <taxon>CS clade</taxon>
        <taxon>Chlamydomonadales</taxon>
        <taxon>Volvocaceae</taxon>
        <taxon>Gonium</taxon>
    </lineage>
</organism>
<dbReference type="InterPro" id="IPR006195">
    <property type="entry name" value="aa-tRNA-synth_II"/>
</dbReference>
<dbReference type="Gene3D" id="3.30.930.10">
    <property type="entry name" value="Bira Bifunctional Protein, Domain 2"/>
    <property type="match status" value="1"/>
</dbReference>
<dbReference type="GO" id="GO:0006427">
    <property type="term" value="P:histidyl-tRNA aminoacylation"/>
    <property type="evidence" value="ECO:0007669"/>
    <property type="project" value="InterPro"/>
</dbReference>
<dbReference type="Pfam" id="PF13393">
    <property type="entry name" value="tRNA-synt_His"/>
    <property type="match status" value="1"/>
</dbReference>
<name>A0A150FY79_GONPE</name>
<reference evidence="12" key="1">
    <citation type="journal article" date="2016" name="Nat. Commun.">
        <title>The Gonium pectorale genome demonstrates co-option of cell cycle regulation during the evolution of multicellularity.</title>
        <authorList>
            <person name="Hanschen E.R."/>
            <person name="Marriage T.N."/>
            <person name="Ferris P.J."/>
            <person name="Hamaji T."/>
            <person name="Toyoda A."/>
            <person name="Fujiyama A."/>
            <person name="Neme R."/>
            <person name="Noguchi H."/>
            <person name="Minakuchi Y."/>
            <person name="Suzuki M."/>
            <person name="Kawai-Toyooka H."/>
            <person name="Smith D.R."/>
            <person name="Sparks H."/>
            <person name="Anderson J."/>
            <person name="Bakaric R."/>
            <person name="Luria V."/>
            <person name="Karger A."/>
            <person name="Kirschner M.W."/>
            <person name="Durand P.M."/>
            <person name="Michod R.E."/>
            <person name="Nozaki H."/>
            <person name="Olson B.J."/>
        </authorList>
    </citation>
    <scope>NUCLEOTIDE SEQUENCE [LARGE SCALE GENOMIC DNA]</scope>
    <source>
        <strain evidence="12">NIES-2863</strain>
    </source>
</reference>
<evidence type="ECO:0000313" key="11">
    <source>
        <dbReference type="EMBL" id="KXZ42548.1"/>
    </source>
</evidence>
<feature type="region of interest" description="Disordered" evidence="9">
    <location>
        <begin position="408"/>
        <end position="433"/>
    </location>
</feature>
<dbReference type="EC" id="6.1.1.21" evidence="3"/>
<dbReference type="STRING" id="33097.A0A150FY79"/>
<evidence type="ECO:0000259" key="10">
    <source>
        <dbReference type="PROSITE" id="PS50862"/>
    </source>
</evidence>
<dbReference type="InterPro" id="IPR036621">
    <property type="entry name" value="Anticodon-bd_dom_sf"/>
</dbReference>
<gene>
    <name evidence="11" type="ORF">GPECTOR_136g631</name>
</gene>
<dbReference type="InterPro" id="IPR008948">
    <property type="entry name" value="L-Aspartase-like"/>
</dbReference>
<dbReference type="OrthoDB" id="1906957at2759"/>
<dbReference type="InterPro" id="IPR015807">
    <property type="entry name" value="His-tRNA-ligase"/>
</dbReference>
<dbReference type="FunFam" id="3.40.50.800:FF:000008">
    <property type="entry name" value="histidine--tRNA ligase, cytoplasmic isoform X1"/>
    <property type="match status" value="1"/>
</dbReference>
<dbReference type="NCBIfam" id="TIGR00442">
    <property type="entry name" value="hisS"/>
    <property type="match status" value="1"/>
</dbReference>
<dbReference type="SUPFAM" id="SSF52954">
    <property type="entry name" value="Class II aaRS ABD-related"/>
    <property type="match status" value="1"/>
</dbReference>
<dbReference type="InterPro" id="IPR004154">
    <property type="entry name" value="Anticodon-bd"/>
</dbReference>
<evidence type="ECO:0000256" key="9">
    <source>
        <dbReference type="SAM" id="MobiDB-lite"/>
    </source>
</evidence>
<dbReference type="Pfam" id="PF00221">
    <property type="entry name" value="Lyase_aromatic"/>
    <property type="match status" value="1"/>
</dbReference>
<evidence type="ECO:0000256" key="8">
    <source>
        <dbReference type="ARBA" id="ARBA00047639"/>
    </source>
</evidence>
<comment type="catalytic activity">
    <reaction evidence="8">
        <text>tRNA(His) + L-histidine + ATP = L-histidyl-tRNA(His) + AMP + diphosphate + H(+)</text>
        <dbReference type="Rhea" id="RHEA:17313"/>
        <dbReference type="Rhea" id="RHEA-COMP:9665"/>
        <dbReference type="Rhea" id="RHEA-COMP:9689"/>
        <dbReference type="ChEBI" id="CHEBI:15378"/>
        <dbReference type="ChEBI" id="CHEBI:30616"/>
        <dbReference type="ChEBI" id="CHEBI:33019"/>
        <dbReference type="ChEBI" id="CHEBI:57595"/>
        <dbReference type="ChEBI" id="CHEBI:78442"/>
        <dbReference type="ChEBI" id="CHEBI:78527"/>
        <dbReference type="ChEBI" id="CHEBI:456215"/>
        <dbReference type="EC" id="6.1.1.21"/>
    </reaction>
</comment>
<dbReference type="GO" id="GO:0005829">
    <property type="term" value="C:cytosol"/>
    <property type="evidence" value="ECO:0007669"/>
    <property type="project" value="TreeGrafter"/>
</dbReference>
<keyword evidence="4" id="KW-0436">Ligase</keyword>
<comment type="caution">
    <text evidence="11">The sequence shown here is derived from an EMBL/GenBank/DDBJ whole genome shotgun (WGS) entry which is preliminary data.</text>
</comment>
<dbReference type="CDD" id="cd00773">
    <property type="entry name" value="HisRS-like_core"/>
    <property type="match status" value="1"/>
</dbReference>
<dbReference type="InterPro" id="IPR045864">
    <property type="entry name" value="aa-tRNA-synth_II/BPL/LPL"/>
</dbReference>
<accession>A0A150FY79</accession>
<comment type="similarity">
    <text evidence="1">Belongs to the PAL/histidase family.</text>
</comment>
<dbReference type="SUPFAM" id="SSF55681">
    <property type="entry name" value="Class II aaRS and biotin synthetases"/>
    <property type="match status" value="1"/>
</dbReference>
<feature type="domain" description="Aminoacyl-transfer RNA synthetases class-II family profile" evidence="10">
    <location>
        <begin position="490"/>
        <end position="840"/>
    </location>
</feature>
<dbReference type="GO" id="GO:0032543">
    <property type="term" value="P:mitochondrial translation"/>
    <property type="evidence" value="ECO:0007669"/>
    <property type="project" value="TreeGrafter"/>
</dbReference>
<dbReference type="GO" id="GO:0005524">
    <property type="term" value="F:ATP binding"/>
    <property type="evidence" value="ECO:0007669"/>
    <property type="project" value="UniProtKB-KW"/>
</dbReference>
<dbReference type="HAMAP" id="MF_00127">
    <property type="entry name" value="His_tRNA_synth"/>
    <property type="match status" value="1"/>
</dbReference>
<evidence type="ECO:0000313" key="12">
    <source>
        <dbReference type="Proteomes" id="UP000075714"/>
    </source>
</evidence>
<evidence type="ECO:0000256" key="4">
    <source>
        <dbReference type="ARBA" id="ARBA00022598"/>
    </source>
</evidence>
<dbReference type="PANTHER" id="PTHR11476:SF7">
    <property type="entry name" value="HISTIDINE--TRNA LIGASE"/>
    <property type="match status" value="1"/>
</dbReference>
<dbReference type="Gene3D" id="1.20.200.10">
    <property type="entry name" value="Fumarase/aspartase (Central domain)"/>
    <property type="match status" value="1"/>
</dbReference>
<dbReference type="GO" id="GO:0004821">
    <property type="term" value="F:histidine-tRNA ligase activity"/>
    <property type="evidence" value="ECO:0007669"/>
    <property type="project" value="UniProtKB-EC"/>
</dbReference>
<dbReference type="Gene3D" id="1.10.275.10">
    <property type="entry name" value="Fumarase/aspartase (N-terminal domain)"/>
    <property type="match status" value="1"/>
</dbReference>
<dbReference type="Gene3D" id="3.40.50.800">
    <property type="entry name" value="Anticodon-binding domain"/>
    <property type="match status" value="1"/>
</dbReference>
<dbReference type="GO" id="GO:0005739">
    <property type="term" value="C:mitochondrion"/>
    <property type="evidence" value="ECO:0007669"/>
    <property type="project" value="TreeGrafter"/>
</dbReference>
<keyword evidence="12" id="KW-1185">Reference proteome</keyword>
<sequence>MAAKAFTIGGIGAQPSLDDVVKIAHGGLVVALDAAGSERVKKESPAPKAFQLEAFSTGEAPTSTAEQALDGEQTRAVLATRLLSIMNGRSGTRVQVAEYLVELLNRNLMPALPAAVADLEVLSRLANACHGAGTILASDGGAAGLLSDELSKAGVSAPGLSAAERQILSTGCSASAGVGALAVTGGRRLLTLASATTALSCEALGVQTKAFDSEVVEAQGYKGAVAVADELNGLLDGSKRVNTRKGGDAAEMAPFVAAPQRLGALNEALTAAYTAVRSEVQSGALPPKAGAPLTAPSPLLATTLLDLSRALLAAGKDSIARARAVSATAGELAVESLTQQLASAETSLSSAQQQMAAVGRAMLDDVDAMPAMGASLAAASALRAVAAAVALEALAAVVSLRVLEGPPAPLEASTSAPTADGKDKKKDRKGGAGGVVLGKGTALLRAHVEHAASEMAGLTEAYLPTPISGAVAALPSAWCGACRALAPLGDQSASFLADLRRVVEANQARRKPKIPKGTRDFQPDQMAIRERAFGAITDVFKRHGAVSIDTPVFELRETLMGKYGEDSKLIYDLADQGGEILSLRYDLTVPFARFVAVHNPGNIKRYHIGKVYRRDQPQMTRGRFREFFQCDFDIAGSYASMVPDAEVIKVLTEILGDLKLGQFEVKINHRGLLDAMLDIAGVPAQKFRPICSAIDKLDKEPWEAVRTEMVEEKGLPEAVADTIGKFVVLRGEPMALLQQLSAPDHPLACHPQGKQALDELQLMFTMLQAMGALSSLTLDLSLARGLDYYTGVIYEAVLQGANVGSIAAGGRYDKLVGMFSGKDVPAVGVSIGIERVFAIMEQQVRERAAAEGKKVRASETDVLVASIGSGLQVRRMELCASMWAAGIRAEFGYKPNPKMADNLGFCHDNAVPYMVLFGEDELKQGLVKIKDMDARTEDSIAVGELVPELKRRLAERANRPAIPATEGSA</sequence>
<comment type="similarity">
    <text evidence="2">Belongs to the class-II aminoacyl-tRNA synthetase family.</text>
</comment>
<dbReference type="InterPro" id="IPR024083">
    <property type="entry name" value="Fumarase/histidase_N"/>
</dbReference>
<dbReference type="GO" id="GO:0003723">
    <property type="term" value="F:RNA binding"/>
    <property type="evidence" value="ECO:0007669"/>
    <property type="project" value="TreeGrafter"/>
</dbReference>
<keyword evidence="7" id="KW-0648">Protein biosynthesis</keyword>
<evidence type="ECO:0000256" key="2">
    <source>
        <dbReference type="ARBA" id="ARBA00008226"/>
    </source>
</evidence>
<keyword evidence="5" id="KW-0547">Nucleotide-binding</keyword>
<protein>
    <recommendedName>
        <fullName evidence="3">histidine--tRNA ligase</fullName>
        <ecNumber evidence="3">6.1.1.21</ecNumber>
    </recommendedName>
</protein>
<keyword evidence="6" id="KW-0067">ATP-binding</keyword>
<evidence type="ECO:0000256" key="5">
    <source>
        <dbReference type="ARBA" id="ARBA00022741"/>
    </source>
</evidence>
<evidence type="ECO:0000256" key="3">
    <source>
        <dbReference type="ARBA" id="ARBA00012815"/>
    </source>
</evidence>